<accession>A0A5B8JLV1</accession>
<feature type="region of interest" description="Disordered" evidence="1">
    <location>
        <begin position="75"/>
        <end position="95"/>
    </location>
</feature>
<dbReference type="AlphaFoldDB" id="A0A5B8JLV1"/>
<proteinExistence type="predicted"/>
<protein>
    <submittedName>
        <fullName evidence="2">Uncharacterized protein</fullName>
    </submittedName>
</protein>
<evidence type="ECO:0000256" key="1">
    <source>
        <dbReference type="SAM" id="MobiDB-lite"/>
    </source>
</evidence>
<dbReference type="EMBL" id="CP042266">
    <property type="protein sequence ID" value="QDY80881.1"/>
    <property type="molecule type" value="Genomic_DNA"/>
</dbReference>
<evidence type="ECO:0000313" key="2">
    <source>
        <dbReference type="EMBL" id="QDY80881.1"/>
    </source>
</evidence>
<name>A0A5B8JLV1_9ACTN</name>
<reference evidence="2 3" key="1">
    <citation type="submission" date="2019-07" db="EMBL/GenBank/DDBJ databases">
        <authorList>
            <person name="Zhu P."/>
        </authorList>
    </citation>
    <scope>NUCLEOTIDE SEQUENCE [LARGE SCALE GENOMIC DNA]</scope>
    <source>
        <strain evidence="2 3">SSL-25</strain>
    </source>
</reference>
<dbReference type="KEGG" id="sqz:FQU76_09155"/>
<gene>
    <name evidence="2" type="ORF">FQU76_09155</name>
</gene>
<organism evidence="2 3">
    <name type="scientific">Streptomyces qinzhouensis</name>
    <dbReference type="NCBI Taxonomy" id="2599401"/>
    <lineage>
        <taxon>Bacteria</taxon>
        <taxon>Bacillati</taxon>
        <taxon>Actinomycetota</taxon>
        <taxon>Actinomycetes</taxon>
        <taxon>Kitasatosporales</taxon>
        <taxon>Streptomycetaceae</taxon>
        <taxon>Streptomyces</taxon>
    </lineage>
</organism>
<dbReference type="OrthoDB" id="3483328at2"/>
<dbReference type="Proteomes" id="UP000320580">
    <property type="component" value="Chromosome"/>
</dbReference>
<evidence type="ECO:0000313" key="3">
    <source>
        <dbReference type="Proteomes" id="UP000320580"/>
    </source>
</evidence>
<feature type="compositionally biased region" description="Low complexity" evidence="1">
    <location>
        <begin position="82"/>
        <end position="95"/>
    </location>
</feature>
<keyword evidence="3" id="KW-1185">Reference proteome</keyword>
<sequence length="189" mass="19125">MGGAGGVGRTTAVRLRAVAAAVAVVAAAAGTTACEPGGSRTLSSSSVAMTTKHTARATLERIGFDIRSFSCTATVPGERGRTGSSAGPSAAPGTATVACEGRTRTGQAIALKGKVTDETAGTCVRGDLDARVDGKLVFEARYLGQCDKGRSRAPATRTPGERPRPTVTKTVKVTETVTVTATRTVTRGD</sequence>